<dbReference type="Pfam" id="PF16172">
    <property type="entry name" value="DOCK_N"/>
    <property type="match status" value="1"/>
</dbReference>
<dbReference type="InterPro" id="IPR027007">
    <property type="entry name" value="C2_DOCK-type_domain"/>
</dbReference>
<comment type="similarity">
    <text evidence="9">Belongs to the DOCK family.</text>
</comment>
<dbReference type="Pfam" id="PF23554">
    <property type="entry name" value="TPR_DOCK"/>
    <property type="match status" value="2"/>
</dbReference>
<evidence type="ECO:0000256" key="10">
    <source>
        <dbReference type="SAM" id="MobiDB-lite"/>
    </source>
</evidence>
<dbReference type="InterPro" id="IPR004206">
    <property type="entry name" value="mRNA_triPase_Cet1"/>
</dbReference>
<evidence type="ECO:0000256" key="8">
    <source>
        <dbReference type="ARBA" id="ARBA00047740"/>
    </source>
</evidence>
<evidence type="ECO:0000313" key="15">
    <source>
        <dbReference type="Proteomes" id="UP001211065"/>
    </source>
</evidence>
<dbReference type="GO" id="GO:0005886">
    <property type="term" value="C:plasma membrane"/>
    <property type="evidence" value="ECO:0007669"/>
    <property type="project" value="TreeGrafter"/>
</dbReference>
<comment type="catalytic activity">
    <reaction evidence="8">
        <text>a 5'-end triphospho-ribonucleoside in mRNA + H2O = a 5'-end diphospho-ribonucleoside in mRNA + phosphate + H(+)</text>
        <dbReference type="Rhea" id="RHEA:67004"/>
        <dbReference type="Rhea" id="RHEA-COMP:17164"/>
        <dbReference type="Rhea" id="RHEA-COMP:17165"/>
        <dbReference type="ChEBI" id="CHEBI:15377"/>
        <dbReference type="ChEBI" id="CHEBI:15378"/>
        <dbReference type="ChEBI" id="CHEBI:43474"/>
        <dbReference type="ChEBI" id="CHEBI:167616"/>
        <dbReference type="ChEBI" id="CHEBI:167618"/>
        <dbReference type="EC" id="3.6.1.74"/>
    </reaction>
    <physiologicalReaction direction="left-to-right" evidence="8">
        <dbReference type="Rhea" id="RHEA:67005"/>
    </physiologicalReaction>
</comment>
<evidence type="ECO:0000256" key="5">
    <source>
        <dbReference type="ARBA" id="ARBA00022664"/>
    </source>
</evidence>
<sequence length="3460" mass="395624">MDSQWKKINEITIGMCIAPFTPEERYYSHSDKISLERFSLPADNNLHNIPTESYSSNGDANINTHSLERDRMSLNSNTTKTDSNRFSITQYGKVQITEMPFVSLQVGDYVQILETYGSWVRGYVLSDYTIKVGIFPNLNIATLDRKKNEVLNSPFLKNLNQKGHIVNAGKLVKMIRMDSRRSSVVAPRISQELKKLIVPLLPPHNTINGQKDPLIDEISSVLREWGYTLKFHLSQQNYELYSTVNKFFGMLFKGRRQLLNKTLSEEELSKLRKDLIILIEHGNHLQGIDLIVRHHEKGYLLTQYNISIIKLARIYTQKAFFYSDITGNSSLFMDLNFLQNWQYDFTTSHVLELPKNKVSHLYFELKACVASVCLPVEYAELNFALYNKIENRFVSENFVIHLNSMGFPINQSPEAECSKNLFTNISSKEMNENLILLCRIIRVGKMTSSDRDSFSKKPERTLSTQFSHFQNNFSDFTSSLSAKSSLNSLIPSTPSLNSSTTSLVSNGFVRRPFGVALFDIGSLVASNNSTYNSVTSFLSFSTSSGDVNSSIFDSVLEFPMKIYLPVVENNFYNLHEHILNRNTKEYDDKNTKAEQLIINLRLFSGVYSPETIIKQFPGLLQNIQVTPRQGFLDFVSPGVNKNSLYVTICEGDFSQGKKSSAKNVEVSIQLRLNSGEIIEDCIHKGVGESLSSSYESIVFYHNSNPKWYETIKVDFESTIFELSHIFITYKHISASSRKGEDCCFAFSYIPLLQTSGTAINDGNHTLLVYRYDSKIVGNPANYLNQDTKSGDKPVSYPKDSMVIRTLLNSTTRTQNHSLFHLLSWKESKREFVASSENITIMKETLKGLLVLGEMEITKFLPDLLIALFTTLHGTTGSLNSANGLVTPRVGPLDSDILNSLIFILSIIQDARYFNQRAVFEEFLNTTLPKLCPFTWWNLTVAFQNLIDDGINETSGDRSKALRNGLKVCKGLIECGLKTWSVNGEECLSKGIMGFPALLSGIFQSLNTLMTLKMPTHILATQTLALKSFPSLISCVKVIIPPEDLINVILMFIASCRGEAIKLNGHKLLFIGSIIQMLIEKNASENEKIFRIKVIESATQLLLEWAEGEWDKLAEANNSSPNSMARTSASNFSDFLRSYNPQEDMPSIPSRLSPTKAFYLPERENFRLWLFVAGELVDKVSKIFEVESNASDENVEYMIRQISKLLPRLLIMYSEIIDGNVDFVRKNENDELGSTLGSFKHTAKIKSQNDQYLPNSTELADLSATIISLFYFMPTSFLYSFLKDGGSGISLSQHTNLQLLPDLFTCLQSLLHGDGTPATWPVSQMLVHRICLKTLGPVGELLISELTAISASESQPHLNQQHIVHLAGDFTSYFATLLQLLNSRWVQIEQFGPQHSRLAYEVGADVREEGGRLLEQMWVSLKQVQNLKSHRSSGSQENLTSEAFISFYTQHLIGSFLELTLSPNTGLKFIAVNLLFSAIEREFTIVKNLRRVEAECIDRLERLFIGEGKGDEEYRIWIFDRLKSKFEEWKVDEASVLGEDPSADNLSIIDGYVKTENETKFPFVAMGMSALKSINDFLEICLLVRSLDFYSPVQTSSGMSHHPSVINYANRSDDFVAAILRLMRFVKVIGHRGIYVKYAHKLAQIHSLNHHHVEAAMALKLHADVLDWSNDITVEALPEYDFPNPETAFSRKSKILFQVVALLEKGKAWERAIEILSELAPYYESGPNLDYGKVGEIYSKKAYFFQLIWGTSDTREERYPPTYFRVHFHGFGWNYELQGKQFVYKTGEWERLVSFIEHILTDYPEATLVRNNGAVGPEITNSKGLYLQITSLKPEMDVRNRLTANGFAGFPLKWEETTVISELENHTPIALYLLEPDLDPDPDGLGTKVNSVVEKIPESVRSYYAANEVNIFTYSRPFRKPVSENLNASEDEQEKQKQQKDDPAKEFLELWTEKIVVITTDTFPGLSCRSEVKKTIIFEISPIENAILAVKAKTRQLILLEKKYRPYLKLDKTGLNINPFTMSLNGAVDAPVNGGIPMYRASFLTGEKNAFALVLENLIEEQVEIIHRSLLLHDRIVSVEMRPLHDSLNALFRKNFFNELKEIHRKKSLKSKYQQQLLSTRNASKENSRKDVVSVCSNEIGKINRSLNSLQLNSSIQMRPPSLSSPSSFTNSNLIAQPILAAQSIRSSVSGEPQNFKRKRDFDNLSEPDSLNNKRNQHELVRAKFVFPADNFPYRIPTSIPNSIFQNEFCFDDINSKVSALIWHHLTRETVGTLEIEAKLGLIVHKNTERRVNYPVLTETALMDDGSFKFVSDMTLDQHRYFNELLNKTVAKVNTQTQQKIHYNHKKTVDKVFEFQNKKIRASFDLVTNEIIQNSVITKVRIADLNVFSPNSELDYRISLSLEIPFSDLPLNLNEKLSREKDRISYSIDQCQVDVTQIQEKKSNISTIKHEVEVEYRNTEKLFLEKEKWIEGKDKQRFRENVAVLLNTLRLLKYRLHYITSESVKGMDDIWNQLEIYFLDSTSTDRKKVIEAELEAYKNTTNALQAAFQILSTKQSSQYTKWYSLTIFESNVTRWTTLSTHSQSEIKTILWNLTLTEESFIQNKLLKLIVLIAKVEHNPQEYFNTLNSLTSKNINTSLVLLKITLEEFIMGKDDTQKNKQFYRKWLIDQLPFILKLIINVLSSSYKRSILQHGYDSPLQTVHSVLNYGSLEPNSPLKLSNPQVFHVPLLGTSPSKDYSLMTRNFSSNGSILHDGNLDNETLISCQLSLEISMNLLTWIPLNETPQLSNLLELVFQYAQLIDNGLSESLGQLAINCIIELLQRKYVPKESIKFLLSVGQEVNELLRYLMEDEAKLLELDIEYQEALISLATRLIKSVQVTHNTDALELEYGNTNEADLHITEIYPSVLLDPLFQQFQISYLTIRSIDSGSKTSAKQNNAARDFETLSVVFGRLSHLFIGENFEQNIEVVSELIIRFIEGIKLCLNLQAPTLSFQYLNIHLFGTISLYVHWLAQYYHFSREKVNSHQLCDELVTEITRISLNSLKSENKFFGIAGCSLLCSIASTVKPDYLQLPIMQEFLSVVNQLASQFTFEVIQYLYKFITLIFVLQPFNIRWTQEDWKYRTNIFENFTSQFINNYVELTESKDFRGFAHQTQVKQHISHALGMLNAICASVETANTQAKDVVYHSIRKCLRGTLTLFEVYFHEKVLLATLFEFILITFGSLKKQISREDMNIITDTIGLFLSMLTGENLKIVIERESLFYSNDSLHNGRKVRGVLESFILILKGIVEEPSKSFEAMLPDIIKFCVKDLFHYFKTENPAIENASLVYFQLIFEILFNHWRFFVQSQVFKQVGKHDNSQVDFSERMMQLESLFHIIHQGFENCTTNIELFKQNIAFLLSLDSRCNLFKEEFFKERMMVPFFELFLNIVINKSHDIIKEDIFVLLMRIIEADPSLFKNKVVIH</sequence>
<dbReference type="PANTHER" id="PTHR45653:SF10">
    <property type="entry name" value="MYOBLAST CITY, ISOFORM B"/>
    <property type="match status" value="1"/>
</dbReference>
<dbReference type="Gene3D" id="3.20.100.10">
    <property type="entry name" value="mRNA triphosphatase Cet1-like"/>
    <property type="match status" value="1"/>
</dbReference>
<evidence type="ECO:0000259" key="11">
    <source>
        <dbReference type="PROSITE" id="PS50166"/>
    </source>
</evidence>
<dbReference type="Pfam" id="PF03810">
    <property type="entry name" value="IBN_N"/>
    <property type="match status" value="1"/>
</dbReference>
<evidence type="ECO:0000313" key="14">
    <source>
        <dbReference type="EMBL" id="KAJ3225433.1"/>
    </source>
</evidence>
<organism evidence="14 15">
    <name type="scientific">Clydaea vesicula</name>
    <dbReference type="NCBI Taxonomy" id="447962"/>
    <lineage>
        <taxon>Eukaryota</taxon>
        <taxon>Fungi</taxon>
        <taxon>Fungi incertae sedis</taxon>
        <taxon>Chytridiomycota</taxon>
        <taxon>Chytridiomycota incertae sedis</taxon>
        <taxon>Chytridiomycetes</taxon>
        <taxon>Lobulomycetales</taxon>
        <taxon>Lobulomycetaceae</taxon>
        <taxon>Clydaea</taxon>
    </lineage>
</organism>
<dbReference type="InterPro" id="IPR037009">
    <property type="entry name" value="mRNA_triPase_Cet1_sf"/>
</dbReference>
<evidence type="ECO:0000256" key="1">
    <source>
        <dbReference type="ARBA" id="ARBA00004496"/>
    </source>
</evidence>
<dbReference type="GO" id="GO:0006886">
    <property type="term" value="P:intracellular protein transport"/>
    <property type="evidence" value="ECO:0007669"/>
    <property type="project" value="InterPro"/>
</dbReference>
<keyword evidence="5" id="KW-0507">mRNA processing</keyword>
<dbReference type="Gene3D" id="1.25.10.10">
    <property type="entry name" value="Leucine-rich Repeat Variant"/>
    <property type="match status" value="1"/>
</dbReference>
<keyword evidence="6" id="KW-0378">Hydrolase</keyword>
<dbReference type="Pfam" id="PF02940">
    <property type="entry name" value="mRNA_triPase"/>
    <property type="match status" value="1"/>
</dbReference>
<keyword evidence="2" id="KW-0963">Cytoplasm</keyword>
<keyword evidence="15" id="KW-1185">Reference proteome</keyword>
<feature type="domain" description="Importin N-terminal" evidence="11">
    <location>
        <begin position="2529"/>
        <end position="2610"/>
    </location>
</feature>
<dbReference type="GO" id="GO:0140818">
    <property type="term" value="F:mRNA 5'-triphosphate monophosphatase activity"/>
    <property type="evidence" value="ECO:0007669"/>
    <property type="project" value="UniProtKB-EC"/>
</dbReference>
<dbReference type="PROSITE" id="PS51650">
    <property type="entry name" value="C2_DOCK"/>
    <property type="match status" value="1"/>
</dbReference>
<evidence type="ECO:0000256" key="2">
    <source>
        <dbReference type="ARBA" id="ARBA00022490"/>
    </source>
</evidence>
<dbReference type="PROSITE" id="PS50166">
    <property type="entry name" value="IMPORTIN_B_NT"/>
    <property type="match status" value="1"/>
</dbReference>
<dbReference type="EMBL" id="JADGJW010000061">
    <property type="protein sequence ID" value="KAJ3225433.1"/>
    <property type="molecule type" value="Genomic_DNA"/>
</dbReference>
<feature type="domain" description="C2 DOCK-type" evidence="12">
    <location>
        <begin position="641"/>
        <end position="808"/>
    </location>
</feature>
<evidence type="ECO:0000256" key="3">
    <source>
        <dbReference type="ARBA" id="ARBA00022553"/>
    </source>
</evidence>
<evidence type="ECO:0000256" key="4">
    <source>
        <dbReference type="ARBA" id="ARBA00022658"/>
    </source>
</evidence>
<evidence type="ECO:0000259" key="13">
    <source>
        <dbReference type="PROSITE" id="PS51651"/>
    </source>
</evidence>
<accession>A0AAD5U8V9</accession>
<dbReference type="GO" id="GO:0006397">
    <property type="term" value="P:mRNA processing"/>
    <property type="evidence" value="ECO:0007669"/>
    <property type="project" value="UniProtKB-KW"/>
</dbReference>
<feature type="region of interest" description="Disordered" evidence="10">
    <location>
        <begin position="2189"/>
        <end position="2213"/>
    </location>
</feature>
<dbReference type="Gene3D" id="1.20.58.740">
    <property type="match status" value="1"/>
</dbReference>
<dbReference type="SUPFAM" id="SSF55154">
    <property type="entry name" value="CYTH-like phosphatases"/>
    <property type="match status" value="1"/>
</dbReference>
<dbReference type="CDD" id="cd07470">
    <property type="entry name" value="CYTH-like_mRNA_RTPase"/>
    <property type="match status" value="1"/>
</dbReference>
<dbReference type="Proteomes" id="UP001211065">
    <property type="component" value="Unassembled WGS sequence"/>
</dbReference>
<dbReference type="SMART" id="SM00913">
    <property type="entry name" value="IBN_N"/>
    <property type="match status" value="1"/>
</dbReference>
<dbReference type="InterPro" id="IPR011989">
    <property type="entry name" value="ARM-like"/>
</dbReference>
<dbReference type="PROSITE" id="PS51651">
    <property type="entry name" value="DOCKER"/>
    <property type="match status" value="1"/>
</dbReference>
<dbReference type="InterPro" id="IPR033469">
    <property type="entry name" value="CYTH-like_dom_sf"/>
</dbReference>
<reference evidence="14" key="1">
    <citation type="submission" date="2020-05" db="EMBL/GenBank/DDBJ databases">
        <title>Phylogenomic resolution of chytrid fungi.</title>
        <authorList>
            <person name="Stajich J.E."/>
            <person name="Amses K."/>
            <person name="Simmons R."/>
            <person name="Seto K."/>
            <person name="Myers J."/>
            <person name="Bonds A."/>
            <person name="Quandt C.A."/>
            <person name="Barry K."/>
            <person name="Liu P."/>
            <person name="Grigoriev I."/>
            <person name="Longcore J.E."/>
            <person name="James T.Y."/>
        </authorList>
    </citation>
    <scope>NUCLEOTIDE SEQUENCE</scope>
    <source>
        <strain evidence="14">JEL0476</strain>
    </source>
</reference>
<dbReference type="InterPro" id="IPR027357">
    <property type="entry name" value="DOCKER_dom"/>
</dbReference>
<dbReference type="InterPro" id="IPR032376">
    <property type="entry name" value="DOCK_N"/>
</dbReference>
<dbReference type="PANTHER" id="PTHR45653">
    <property type="entry name" value="DEDICATOR OF CYTOKINESIS"/>
    <property type="match status" value="1"/>
</dbReference>
<dbReference type="InterPro" id="IPR056372">
    <property type="entry name" value="TPR_DOCK"/>
</dbReference>
<comment type="caution">
    <text evidence="14">The sequence shown here is derived from an EMBL/GenBank/DDBJ whole genome shotgun (WGS) entry which is preliminary data.</text>
</comment>
<keyword evidence="3" id="KW-0597">Phosphoprotein</keyword>
<dbReference type="GO" id="GO:0004651">
    <property type="term" value="F:polynucleotide 5'-phosphatase activity"/>
    <property type="evidence" value="ECO:0007669"/>
    <property type="project" value="InterPro"/>
</dbReference>
<evidence type="ECO:0000256" key="7">
    <source>
        <dbReference type="ARBA" id="ARBA00035028"/>
    </source>
</evidence>
<dbReference type="InterPro" id="IPR043161">
    <property type="entry name" value="DOCK_C_lobe_A"/>
</dbReference>
<dbReference type="InterPro" id="IPR026791">
    <property type="entry name" value="DOCK"/>
</dbReference>
<dbReference type="Pfam" id="PF20421">
    <property type="entry name" value="DHR-2_Lobe_C"/>
    <property type="match status" value="1"/>
</dbReference>
<dbReference type="SUPFAM" id="SSF48371">
    <property type="entry name" value="ARM repeat"/>
    <property type="match status" value="1"/>
</dbReference>
<gene>
    <name evidence="14" type="ORF">HK099_006804</name>
</gene>
<comment type="subcellular location">
    <subcellularLocation>
        <location evidence="1">Cytoplasm</location>
    </subcellularLocation>
</comment>
<dbReference type="InterPro" id="IPR001494">
    <property type="entry name" value="Importin-beta_N"/>
</dbReference>
<dbReference type="InterPro" id="IPR043162">
    <property type="entry name" value="DOCK_C_lobe_C"/>
</dbReference>
<dbReference type="Gene3D" id="2.60.40.150">
    <property type="entry name" value="C2 domain"/>
    <property type="match status" value="1"/>
</dbReference>
<dbReference type="GO" id="GO:0007264">
    <property type="term" value="P:small GTPase-mediated signal transduction"/>
    <property type="evidence" value="ECO:0007669"/>
    <property type="project" value="InterPro"/>
</dbReference>
<keyword evidence="4" id="KW-0344">Guanine-nucleotide releasing factor</keyword>
<dbReference type="InterPro" id="IPR016024">
    <property type="entry name" value="ARM-type_fold"/>
</dbReference>
<dbReference type="InterPro" id="IPR046773">
    <property type="entry name" value="DOCKER_Lobe_C"/>
</dbReference>
<dbReference type="InterPro" id="IPR046769">
    <property type="entry name" value="DOCKER_Lobe_A"/>
</dbReference>
<dbReference type="Pfam" id="PF14429">
    <property type="entry name" value="DOCK-C2"/>
    <property type="match status" value="1"/>
</dbReference>
<dbReference type="GO" id="GO:0005737">
    <property type="term" value="C:cytoplasm"/>
    <property type="evidence" value="ECO:0007669"/>
    <property type="project" value="UniProtKB-SubCell"/>
</dbReference>
<evidence type="ECO:0000256" key="9">
    <source>
        <dbReference type="PROSITE-ProRule" id="PRU00983"/>
    </source>
</evidence>
<name>A0AAD5U8V9_9FUNG</name>
<dbReference type="Gene3D" id="1.25.40.410">
    <property type="match status" value="1"/>
</dbReference>
<dbReference type="GO" id="GO:0005085">
    <property type="term" value="F:guanyl-nucleotide exchange factor activity"/>
    <property type="evidence" value="ECO:0007669"/>
    <property type="project" value="UniProtKB-KW"/>
</dbReference>
<dbReference type="Gene3D" id="2.30.30.40">
    <property type="entry name" value="SH3 Domains"/>
    <property type="match status" value="1"/>
</dbReference>
<dbReference type="CDD" id="cd11684">
    <property type="entry name" value="DHR2_DOCK"/>
    <property type="match status" value="1"/>
</dbReference>
<dbReference type="Pfam" id="PF06920">
    <property type="entry name" value="DHR-2_Lobe_A"/>
    <property type="match status" value="1"/>
</dbReference>
<evidence type="ECO:0000256" key="6">
    <source>
        <dbReference type="ARBA" id="ARBA00022801"/>
    </source>
</evidence>
<evidence type="ECO:0000259" key="12">
    <source>
        <dbReference type="PROSITE" id="PS51650"/>
    </source>
</evidence>
<proteinExistence type="inferred from homology"/>
<dbReference type="Gene3D" id="1.20.1270.350">
    <property type="entry name" value="Dedicator of cytokinesis N-terminal subdomain"/>
    <property type="match status" value="1"/>
</dbReference>
<feature type="domain" description="DOCKER" evidence="13">
    <location>
        <begin position="1625"/>
        <end position="2107"/>
    </location>
</feature>
<dbReference type="GO" id="GO:0031267">
    <property type="term" value="F:small GTPase binding"/>
    <property type="evidence" value="ECO:0007669"/>
    <property type="project" value="InterPro"/>
</dbReference>
<dbReference type="InterPro" id="IPR035892">
    <property type="entry name" value="C2_domain_sf"/>
</dbReference>
<dbReference type="EC" id="3.6.1.74" evidence="7"/>
<dbReference type="InterPro" id="IPR042455">
    <property type="entry name" value="DOCK_N_sub1"/>
</dbReference>
<protein>
    <recommendedName>
        <fullName evidence="7">mRNA 5'-phosphatase</fullName>
        <ecNumber evidence="7">3.6.1.74</ecNumber>
    </recommendedName>
</protein>